<evidence type="ECO:0000256" key="1">
    <source>
        <dbReference type="ARBA" id="ARBA00037999"/>
    </source>
</evidence>
<organism evidence="5 6">
    <name type="scientific">Plebeiibacterium sediminum</name>
    <dbReference type="NCBI Taxonomy" id="2992112"/>
    <lineage>
        <taxon>Bacteria</taxon>
        <taxon>Pseudomonadati</taxon>
        <taxon>Bacteroidota</taxon>
        <taxon>Bacteroidia</taxon>
        <taxon>Marinilabiliales</taxon>
        <taxon>Marinilabiliaceae</taxon>
        <taxon>Plebeiibacterium</taxon>
    </lineage>
</organism>
<dbReference type="InterPro" id="IPR015424">
    <property type="entry name" value="PyrdxlP-dep_Trfase"/>
</dbReference>
<proteinExistence type="inferred from homology"/>
<comment type="similarity">
    <text evidence="1 4">Belongs to the DegT/DnrJ/EryC1 family.</text>
</comment>
<keyword evidence="3 4" id="KW-0663">Pyridoxal phosphate</keyword>
<evidence type="ECO:0000313" key="5">
    <source>
        <dbReference type="EMBL" id="MCW3788011.1"/>
    </source>
</evidence>
<dbReference type="GO" id="GO:0030170">
    <property type="term" value="F:pyridoxal phosphate binding"/>
    <property type="evidence" value="ECO:0007669"/>
    <property type="project" value="TreeGrafter"/>
</dbReference>
<dbReference type="PANTHER" id="PTHR30244:SF34">
    <property type="entry name" value="DTDP-4-AMINO-4,6-DIDEOXYGALACTOSE TRANSAMINASE"/>
    <property type="match status" value="1"/>
</dbReference>
<dbReference type="EMBL" id="JAPDPJ010000042">
    <property type="protein sequence ID" value="MCW3788011.1"/>
    <property type="molecule type" value="Genomic_DNA"/>
</dbReference>
<feature type="active site" description="Proton acceptor" evidence="2">
    <location>
        <position position="186"/>
    </location>
</feature>
<dbReference type="GO" id="GO:0008483">
    <property type="term" value="F:transaminase activity"/>
    <property type="evidence" value="ECO:0007669"/>
    <property type="project" value="UniProtKB-KW"/>
</dbReference>
<dbReference type="AlphaFoldDB" id="A0AAE3SG71"/>
<keyword evidence="5" id="KW-0032">Aminotransferase</keyword>
<dbReference type="Proteomes" id="UP001209229">
    <property type="component" value="Unassembled WGS sequence"/>
</dbReference>
<feature type="modified residue" description="N6-(pyridoxal phosphate)lysine" evidence="3">
    <location>
        <position position="186"/>
    </location>
</feature>
<dbReference type="RefSeq" id="WP_301191572.1">
    <property type="nucleotide sequence ID" value="NZ_JAPDPJ010000042.1"/>
</dbReference>
<sequence>MPGTELFGKEEKEQVMEVLETGILFRYNHDAQRKGIWKAKQFEKEFAEYHGAKYCHMVSSGTAADCVSLASVGVGAGDEVIVPPFTFIAPVEAVINCGAVPVFAEIDETLCLSAKSIEAAITPKTKAVVLIHMVGAMAQIDEIVEVCNKHNIILIEDTAQALGGSYKGKMLGTFGKVACYSFDFFKLITAGEGGAIITNDECVYTTAHTYSDHGHSHIGDNRGAEDHPILGTNYRIGELNAAVGLAQFRKIDYILERLRANKKVLKDYLKKFPQVTFRNVPDEAGDSATVLNFFLPTQQDAEKACAELGKEGVPAAYWYNNNYHFIKNWNHLKECKVAGPVGMQFLEKPQDYNNLDLPKSYDIIGRLVSVNINITSTPEQLDAICKAFDKVLG</sequence>
<dbReference type="CDD" id="cd00616">
    <property type="entry name" value="AHBA_syn"/>
    <property type="match status" value="1"/>
</dbReference>
<name>A0AAE3SG71_9BACT</name>
<dbReference type="Pfam" id="PF01041">
    <property type="entry name" value="DegT_DnrJ_EryC1"/>
    <property type="match status" value="1"/>
</dbReference>
<dbReference type="InterPro" id="IPR015421">
    <property type="entry name" value="PyrdxlP-dep_Trfase_major"/>
</dbReference>
<dbReference type="PIRSF" id="PIRSF000390">
    <property type="entry name" value="PLP_StrS"/>
    <property type="match status" value="1"/>
</dbReference>
<dbReference type="Gene3D" id="3.90.1150.10">
    <property type="entry name" value="Aspartate Aminotransferase, domain 1"/>
    <property type="match status" value="1"/>
</dbReference>
<keyword evidence="6" id="KW-1185">Reference proteome</keyword>
<dbReference type="Gene3D" id="3.40.640.10">
    <property type="entry name" value="Type I PLP-dependent aspartate aminotransferase-like (Major domain)"/>
    <property type="match status" value="1"/>
</dbReference>
<protein>
    <submittedName>
        <fullName evidence="5">DegT/DnrJ/EryC1/StrS family aminotransferase</fullName>
    </submittedName>
</protein>
<dbReference type="PANTHER" id="PTHR30244">
    <property type="entry name" value="TRANSAMINASE"/>
    <property type="match status" value="1"/>
</dbReference>
<comment type="caution">
    <text evidence="5">The sequence shown here is derived from an EMBL/GenBank/DDBJ whole genome shotgun (WGS) entry which is preliminary data.</text>
</comment>
<evidence type="ECO:0000256" key="4">
    <source>
        <dbReference type="RuleBase" id="RU004508"/>
    </source>
</evidence>
<dbReference type="InterPro" id="IPR015422">
    <property type="entry name" value="PyrdxlP-dep_Trfase_small"/>
</dbReference>
<gene>
    <name evidence="5" type="ORF">OM075_16160</name>
</gene>
<evidence type="ECO:0000256" key="3">
    <source>
        <dbReference type="PIRSR" id="PIRSR000390-2"/>
    </source>
</evidence>
<keyword evidence="5" id="KW-0808">Transferase</keyword>
<dbReference type="SUPFAM" id="SSF53383">
    <property type="entry name" value="PLP-dependent transferases"/>
    <property type="match status" value="1"/>
</dbReference>
<accession>A0AAE3SG71</accession>
<evidence type="ECO:0000256" key="2">
    <source>
        <dbReference type="PIRSR" id="PIRSR000390-1"/>
    </source>
</evidence>
<reference evidence="5" key="1">
    <citation type="submission" date="2022-10" db="EMBL/GenBank/DDBJ databases">
        <authorList>
            <person name="Yu W.X."/>
        </authorList>
    </citation>
    <scope>NUCLEOTIDE SEQUENCE</scope>
    <source>
        <strain evidence="5">AAT</strain>
    </source>
</reference>
<dbReference type="GO" id="GO:0000271">
    <property type="term" value="P:polysaccharide biosynthetic process"/>
    <property type="evidence" value="ECO:0007669"/>
    <property type="project" value="TreeGrafter"/>
</dbReference>
<evidence type="ECO:0000313" key="6">
    <source>
        <dbReference type="Proteomes" id="UP001209229"/>
    </source>
</evidence>
<dbReference type="InterPro" id="IPR000653">
    <property type="entry name" value="DegT/StrS_aminotransferase"/>
</dbReference>